<dbReference type="Proteomes" id="UP000886852">
    <property type="component" value="Unassembled WGS sequence"/>
</dbReference>
<dbReference type="EMBL" id="DVOC01000084">
    <property type="protein sequence ID" value="HIU91333.1"/>
    <property type="molecule type" value="Genomic_DNA"/>
</dbReference>
<dbReference type="InterPro" id="IPR036412">
    <property type="entry name" value="HAD-like_sf"/>
</dbReference>
<gene>
    <name evidence="1" type="ORF">IAC72_04920</name>
</gene>
<organism evidence="1 2">
    <name type="scientific">Candidatus Fimimonas merdipullorum</name>
    <dbReference type="NCBI Taxonomy" id="2840822"/>
    <lineage>
        <taxon>Bacteria</taxon>
        <taxon>Pseudomonadati</taxon>
        <taxon>Myxococcota</taxon>
        <taxon>Myxococcia</taxon>
        <taxon>Myxococcales</taxon>
        <taxon>Cystobacterineae</taxon>
        <taxon>Myxococcaceae</taxon>
        <taxon>Myxococcaceae incertae sedis</taxon>
        <taxon>Candidatus Fimimonas</taxon>
    </lineage>
</organism>
<protein>
    <submittedName>
        <fullName evidence="1">Haloacid dehalogenase-like hydrolase</fullName>
    </submittedName>
</protein>
<reference evidence="1" key="1">
    <citation type="submission" date="2020-10" db="EMBL/GenBank/DDBJ databases">
        <authorList>
            <person name="Gilroy R."/>
        </authorList>
    </citation>
    <scope>NUCLEOTIDE SEQUENCE</scope>
    <source>
        <strain evidence="1">ChiHjej12B11-7776</strain>
    </source>
</reference>
<evidence type="ECO:0000313" key="2">
    <source>
        <dbReference type="Proteomes" id="UP000886852"/>
    </source>
</evidence>
<reference evidence="1" key="2">
    <citation type="journal article" date="2021" name="PeerJ">
        <title>Extensive microbial diversity within the chicken gut microbiome revealed by metagenomics and culture.</title>
        <authorList>
            <person name="Gilroy R."/>
            <person name="Ravi A."/>
            <person name="Getino M."/>
            <person name="Pursley I."/>
            <person name="Horton D.L."/>
            <person name="Alikhan N.F."/>
            <person name="Baker D."/>
            <person name="Gharbi K."/>
            <person name="Hall N."/>
            <person name="Watson M."/>
            <person name="Adriaenssens E.M."/>
            <person name="Foster-Nyarko E."/>
            <person name="Jarju S."/>
            <person name="Secka A."/>
            <person name="Antonio M."/>
            <person name="Oren A."/>
            <person name="Chaudhuri R.R."/>
            <person name="La Ragione R."/>
            <person name="Hildebrand F."/>
            <person name="Pallen M.J."/>
        </authorList>
    </citation>
    <scope>NUCLEOTIDE SEQUENCE</scope>
    <source>
        <strain evidence="1">ChiHjej12B11-7776</strain>
    </source>
</reference>
<proteinExistence type="predicted"/>
<dbReference type="GO" id="GO:0016787">
    <property type="term" value="F:hydrolase activity"/>
    <property type="evidence" value="ECO:0007669"/>
    <property type="project" value="UniProtKB-KW"/>
</dbReference>
<keyword evidence="1" id="KW-0378">Hydrolase</keyword>
<name>A0A9D1MXI7_9BACT</name>
<dbReference type="Gene3D" id="3.40.50.1000">
    <property type="entry name" value="HAD superfamily/HAD-like"/>
    <property type="match status" value="1"/>
</dbReference>
<sequence>MVAIIYDFDNTLSTKDMQEFTFIPSLGMEAEEFWNMCDKISHRYHMDHILAYMYLMAKLSKQSGKKLTSEALREMGKGVQFFDGVKQWFSRINEYGRSLGLEVRHYIISCGLKPMIEGCDIAKEFYNVFACEYVYDENGEPVWPAVAINYTSKTQFLYRINKGVEDTGENKKLNMYMPHSERVVPFGNMIYVGDGLTDVPSMKLTRQRGGYAIGVFRTPSDASYLVDEERVDFYVKGDYTEGSEMDKVMKAILNKIRAQNEFEELSSSSVTTDKQ</sequence>
<dbReference type="AlphaFoldDB" id="A0A9D1MXI7"/>
<comment type="caution">
    <text evidence="1">The sequence shown here is derived from an EMBL/GenBank/DDBJ whole genome shotgun (WGS) entry which is preliminary data.</text>
</comment>
<evidence type="ECO:0000313" key="1">
    <source>
        <dbReference type="EMBL" id="HIU91333.1"/>
    </source>
</evidence>
<dbReference type="SUPFAM" id="SSF56784">
    <property type="entry name" value="HAD-like"/>
    <property type="match status" value="1"/>
</dbReference>
<accession>A0A9D1MXI7</accession>
<dbReference type="InterPro" id="IPR023214">
    <property type="entry name" value="HAD_sf"/>
</dbReference>